<evidence type="ECO:0000313" key="2">
    <source>
        <dbReference type="EMBL" id="QBC44694.1"/>
    </source>
</evidence>
<dbReference type="EMBL" id="CP025781">
    <property type="protein sequence ID" value="QBC44694.1"/>
    <property type="molecule type" value="Genomic_DNA"/>
</dbReference>
<protein>
    <recommendedName>
        <fullName evidence="4">DUF3304 domain-containing protein</fullName>
    </recommendedName>
</protein>
<keyword evidence="1" id="KW-0732">Signal</keyword>
<name>A0A7G3GC10_9NEIS</name>
<reference evidence="2 3" key="1">
    <citation type="submission" date="2018-01" db="EMBL/GenBank/DDBJ databases">
        <title>Genome sequence of Iodobacter sp. strain PCH194 isolated from Indian Trans-Himalaya.</title>
        <authorList>
            <person name="Kumar V."/>
            <person name="Thakur V."/>
            <person name="Kumar S."/>
            <person name="Singh D."/>
        </authorList>
    </citation>
    <scope>NUCLEOTIDE SEQUENCE [LARGE SCALE GENOMIC DNA]</scope>
    <source>
        <strain evidence="2 3">PCH194</strain>
    </source>
</reference>
<dbReference type="AlphaFoldDB" id="A0A7G3GC10"/>
<organism evidence="2 3">
    <name type="scientific">Iodobacter fluviatilis</name>
    <dbReference type="NCBI Taxonomy" id="537"/>
    <lineage>
        <taxon>Bacteria</taxon>
        <taxon>Pseudomonadati</taxon>
        <taxon>Pseudomonadota</taxon>
        <taxon>Betaproteobacteria</taxon>
        <taxon>Neisseriales</taxon>
        <taxon>Chitinibacteraceae</taxon>
        <taxon>Iodobacter</taxon>
    </lineage>
</organism>
<feature type="chain" id="PRO_5028989848" description="DUF3304 domain-containing protein" evidence="1">
    <location>
        <begin position="21"/>
        <end position="133"/>
    </location>
</feature>
<gene>
    <name evidence="2" type="ORF">C1H71_14925</name>
</gene>
<dbReference type="Proteomes" id="UP000515917">
    <property type="component" value="Chromosome"/>
</dbReference>
<dbReference type="InterPro" id="IPR021733">
    <property type="entry name" value="DUF3304"/>
</dbReference>
<evidence type="ECO:0000313" key="3">
    <source>
        <dbReference type="Proteomes" id="UP000515917"/>
    </source>
</evidence>
<evidence type="ECO:0000256" key="1">
    <source>
        <dbReference type="SAM" id="SignalP"/>
    </source>
</evidence>
<evidence type="ECO:0008006" key="4">
    <source>
        <dbReference type="Google" id="ProtNLM"/>
    </source>
</evidence>
<proteinExistence type="predicted"/>
<dbReference type="Pfam" id="PF11745">
    <property type="entry name" value="DUF3304"/>
    <property type="match status" value="1"/>
</dbReference>
<sequence>MNNRLKVLLCFLMVFVLASCQEKQPEDTSVPGGLTGLNHTKVAIIAFYVNGEWGGNIRAMGGGGSTTCCVSMPREYPKEGIKVKVRWNATDTLEEHWFEKEVNVDPYSSKGGGFMFISCQIKMSEWLLAIYIP</sequence>
<feature type="signal peptide" evidence="1">
    <location>
        <begin position="1"/>
        <end position="20"/>
    </location>
</feature>
<accession>A0A7G3GC10</accession>
<dbReference type="PROSITE" id="PS51257">
    <property type="entry name" value="PROKAR_LIPOPROTEIN"/>
    <property type="match status" value="1"/>
</dbReference>
<dbReference type="RefSeq" id="WP_130107221.1">
    <property type="nucleotide sequence ID" value="NZ_CP025781.1"/>
</dbReference>
<dbReference type="KEGG" id="ifl:C1H71_14925"/>
<keyword evidence="3" id="KW-1185">Reference proteome</keyword>